<comment type="caution">
    <text evidence="1">The sequence shown here is derived from an EMBL/GenBank/DDBJ whole genome shotgun (WGS) entry which is preliminary data.</text>
</comment>
<organism evidence="1 2">
    <name type="scientific">Mesobacillus foraminis</name>
    <dbReference type="NCBI Taxonomy" id="279826"/>
    <lineage>
        <taxon>Bacteria</taxon>
        <taxon>Bacillati</taxon>
        <taxon>Bacillota</taxon>
        <taxon>Bacilli</taxon>
        <taxon>Bacillales</taxon>
        <taxon>Bacillaceae</taxon>
        <taxon>Mesobacillus</taxon>
    </lineage>
</organism>
<name>A0A4R2B0L5_9BACI</name>
<sequence length="197" mass="23255">MEHYRLQLKTSIDEQTDRYKSILGIPRRKSKTLLQDIEHILFLVKNYKNISPSKLNLLIAQEFNIAQNTVVYVRPTLERANLLMKINGLVKLTNSAQIYFQEKNTAYLAKGFLDSYFGFMELLLLIAQNQPCKRNDIFTSWVNYYEEEFGGRALSTQKTQFHTIYRYLVTFNLINIDKSYLSLNEQMLNNLNRMVVY</sequence>
<dbReference type="RefSeq" id="WP_132011365.1">
    <property type="nucleotide sequence ID" value="NZ_JABUHM010000019.1"/>
</dbReference>
<evidence type="ECO:0000313" key="1">
    <source>
        <dbReference type="EMBL" id="TCN18952.1"/>
    </source>
</evidence>
<reference evidence="1 2" key="1">
    <citation type="journal article" date="2015" name="Stand. Genomic Sci.">
        <title>Genomic Encyclopedia of Bacterial and Archaeal Type Strains, Phase III: the genomes of soil and plant-associated and newly described type strains.</title>
        <authorList>
            <person name="Whitman W.B."/>
            <person name="Woyke T."/>
            <person name="Klenk H.P."/>
            <person name="Zhou Y."/>
            <person name="Lilburn T.G."/>
            <person name="Beck B.J."/>
            <person name="De Vos P."/>
            <person name="Vandamme P."/>
            <person name="Eisen J.A."/>
            <person name="Garrity G."/>
            <person name="Hugenholtz P."/>
            <person name="Kyrpides N.C."/>
        </authorList>
    </citation>
    <scope>NUCLEOTIDE SEQUENCE [LARGE SCALE GENOMIC DNA]</scope>
    <source>
        <strain evidence="1 2">CV53</strain>
    </source>
</reference>
<gene>
    <name evidence="1" type="ORF">EV146_11839</name>
</gene>
<dbReference type="AlphaFoldDB" id="A0A4R2B0L5"/>
<protein>
    <submittedName>
        <fullName evidence="1">Uncharacterized protein</fullName>
    </submittedName>
</protein>
<accession>A0A4R2B0L5</accession>
<proteinExistence type="predicted"/>
<dbReference type="EMBL" id="SLVV01000018">
    <property type="protein sequence ID" value="TCN18952.1"/>
    <property type="molecule type" value="Genomic_DNA"/>
</dbReference>
<keyword evidence="2" id="KW-1185">Reference proteome</keyword>
<evidence type="ECO:0000313" key="2">
    <source>
        <dbReference type="Proteomes" id="UP000295689"/>
    </source>
</evidence>
<dbReference type="Proteomes" id="UP000295689">
    <property type="component" value="Unassembled WGS sequence"/>
</dbReference>